<sequence>MPEALPPSDSDRRAMMSAAIRQVKAAQRQLKEEQSQAAGPAQESLRPQETVVTTDIPAEQIAQWRGQYPETYKRILRATARGLEQNPQTRQRLYRLLNCAPEEQA</sequence>
<dbReference type="AlphaFoldDB" id="A0A0S1SIJ6"/>
<proteinExistence type="predicted"/>
<accession>A0A0S1SIJ6</accession>
<evidence type="ECO:0000256" key="1">
    <source>
        <dbReference type="SAM" id="MobiDB-lite"/>
    </source>
</evidence>
<evidence type="ECO:0000313" key="2">
    <source>
        <dbReference type="EMBL" id="ALM13731.1"/>
    </source>
</evidence>
<dbReference type="Proteomes" id="UP000069135">
    <property type="component" value="Chromosome"/>
</dbReference>
<accession>A0A0S1SV01</accession>
<gene>
    <name evidence="2" type="ORF">PeribacterD1_1069</name>
</gene>
<accession>A0A0S1SLW4</accession>
<reference evidence="2 3" key="2">
    <citation type="journal article" date="2016" name="PeerJ">
        <title>Analysis of five complete genome sequences for members of the class Peribacteria in the recently recognized Peregrinibacteria bacterial phylum.</title>
        <authorList>
            <person name="Anantharaman K."/>
            <person name="Brown C.T."/>
            <person name="Burstein D."/>
            <person name="Castelle C.J."/>
            <person name="Probst A.J."/>
            <person name="Thomas B.C."/>
            <person name="Williams K.H."/>
            <person name="Banfield J.F."/>
        </authorList>
    </citation>
    <scope>NUCLEOTIDE SEQUENCE [LARGE SCALE GENOMIC DNA]</scope>
    <source>
        <strain evidence="2">RIFOXYD1_FULL_PER-ii_59_16</strain>
    </source>
</reference>
<name>A0A0S1SIJ6_9BACT</name>
<feature type="region of interest" description="Disordered" evidence="1">
    <location>
        <begin position="22"/>
        <end position="50"/>
    </location>
</feature>
<accession>A0A0S1SQ67</accession>
<accession>A0A0S1SQU7</accession>
<organism evidence="2 3">
    <name type="scientific">Candidatus Peribacter riflensis</name>
    <dbReference type="NCBI Taxonomy" id="1735162"/>
    <lineage>
        <taxon>Bacteria</taxon>
        <taxon>Candidatus Peregrinibacteriota</taxon>
        <taxon>Candidatus Peribacteria</taxon>
        <taxon>Candidatus Peribacterales</taxon>
        <taxon>Candidatus Peribacteraceae</taxon>
        <taxon>Candidatus Peribacter</taxon>
    </lineage>
</organism>
<protein>
    <submittedName>
        <fullName evidence="2">Uncharacterized protein</fullName>
    </submittedName>
</protein>
<dbReference type="STRING" id="1735162.PeribacterB2_1071"/>
<evidence type="ECO:0000313" key="3">
    <source>
        <dbReference type="Proteomes" id="UP000069135"/>
    </source>
</evidence>
<reference evidence="3" key="1">
    <citation type="submission" date="2015-10" db="EMBL/GenBank/DDBJ databases">
        <title>Analysis of five complete genome sequences for members of the class Peribacteria in the recently recognized Peregrinibacteria bacterial phylum.</title>
        <authorList>
            <person name="Anantharaman K."/>
            <person name="Brown C.T."/>
            <person name="Burstein D."/>
            <person name="Castelle C.J."/>
            <person name="Probst A.J."/>
            <person name="Thomas B.C."/>
            <person name="Williams K.H."/>
            <person name="Banfield J.F."/>
        </authorList>
    </citation>
    <scope>NUCLEOTIDE SEQUENCE [LARGE SCALE GENOMIC DNA]</scope>
</reference>
<dbReference type="KEGG" id="prf:PeribacterA2_1069"/>
<dbReference type="EMBL" id="CP013065">
    <property type="protein sequence ID" value="ALM13731.1"/>
    <property type="molecule type" value="Genomic_DNA"/>
</dbReference>